<dbReference type="GO" id="GO:0016787">
    <property type="term" value="F:hydrolase activity"/>
    <property type="evidence" value="ECO:0007669"/>
    <property type="project" value="UniProtKB-KW"/>
</dbReference>
<reference evidence="3 4" key="1">
    <citation type="submission" date="2023-12" db="EMBL/GenBank/DDBJ databases">
        <title>A high-quality genome assembly for Dillenia turbinata (Dilleniales).</title>
        <authorList>
            <person name="Chanderbali A."/>
        </authorList>
    </citation>
    <scope>NUCLEOTIDE SEQUENCE [LARGE SCALE GENOMIC DNA]</scope>
    <source>
        <strain evidence="3">LSX21</strain>
        <tissue evidence="3">Leaf</tissue>
    </source>
</reference>
<evidence type="ECO:0000256" key="1">
    <source>
        <dbReference type="ARBA" id="ARBA00010515"/>
    </source>
</evidence>
<comment type="caution">
    <text evidence="3">The sequence shown here is derived from an EMBL/GenBank/DDBJ whole genome shotgun (WGS) entry which is preliminary data.</text>
</comment>
<dbReference type="PANTHER" id="PTHR23024">
    <property type="entry name" value="ARYLACETAMIDE DEACETYLASE"/>
    <property type="match status" value="1"/>
</dbReference>
<organism evidence="3 4">
    <name type="scientific">Dillenia turbinata</name>
    <dbReference type="NCBI Taxonomy" id="194707"/>
    <lineage>
        <taxon>Eukaryota</taxon>
        <taxon>Viridiplantae</taxon>
        <taxon>Streptophyta</taxon>
        <taxon>Embryophyta</taxon>
        <taxon>Tracheophyta</taxon>
        <taxon>Spermatophyta</taxon>
        <taxon>Magnoliopsida</taxon>
        <taxon>eudicotyledons</taxon>
        <taxon>Gunneridae</taxon>
        <taxon>Pentapetalae</taxon>
        <taxon>Dilleniales</taxon>
        <taxon>Dilleniaceae</taxon>
        <taxon>Dillenia</taxon>
    </lineage>
</organism>
<dbReference type="Pfam" id="PF07859">
    <property type="entry name" value="Abhydrolase_3"/>
    <property type="match status" value="1"/>
</dbReference>
<keyword evidence="4" id="KW-1185">Reference proteome</keyword>
<dbReference type="PANTHER" id="PTHR23024:SF113">
    <property type="entry name" value="CARBOXYLESTERASE 8-RELATED"/>
    <property type="match status" value="1"/>
</dbReference>
<protein>
    <submittedName>
        <fullName evidence="3">Alpha/beta hydrolase fold-3</fullName>
    </submittedName>
</protein>
<dbReference type="AlphaFoldDB" id="A0AAN8UST1"/>
<dbReference type="InterPro" id="IPR050466">
    <property type="entry name" value="Carboxylest/Gibb_receptor"/>
</dbReference>
<dbReference type="Gene3D" id="3.40.50.1820">
    <property type="entry name" value="alpha/beta hydrolase"/>
    <property type="match status" value="1"/>
</dbReference>
<feature type="domain" description="Alpha/beta hydrolase fold-3" evidence="2">
    <location>
        <begin position="77"/>
        <end position="159"/>
    </location>
</feature>
<dbReference type="InterPro" id="IPR013094">
    <property type="entry name" value="AB_hydrolase_3"/>
</dbReference>
<dbReference type="Proteomes" id="UP001370490">
    <property type="component" value="Unassembled WGS sequence"/>
</dbReference>
<comment type="similarity">
    <text evidence="1">Belongs to the 'GDXG' lipolytic enzyme family.</text>
</comment>
<dbReference type="EMBL" id="JBAMMX010000022">
    <property type="protein sequence ID" value="KAK6918469.1"/>
    <property type="molecule type" value="Genomic_DNA"/>
</dbReference>
<proteinExistence type="inferred from homology"/>
<keyword evidence="3" id="KW-0378">Hydrolase</keyword>
<name>A0AAN8UST1_9MAGN</name>
<accession>A0AAN8UST1</accession>
<sequence length="195" mass="21680">MCTCMKPTKKTIRNPKPRWFHNSCHSNAYTSPKPNRPRPTLAISPKTFLSTPPKTLSFASSNLFLTLISPKKLPIILDFHGGGFILFSVASQVVHESYIRISNHVPALILAVEYRLAPENRLPAAYEDALDAIFWLKNQASEVNGSDEWSKESADFGTCVKRKYIVYHAGLRALDVDCSPDIKSAMVGSKGQDQS</sequence>
<gene>
    <name evidence="3" type="ORF">RJ641_016891</name>
</gene>
<dbReference type="SUPFAM" id="SSF53474">
    <property type="entry name" value="alpha/beta-Hydrolases"/>
    <property type="match status" value="1"/>
</dbReference>
<dbReference type="InterPro" id="IPR029058">
    <property type="entry name" value="AB_hydrolase_fold"/>
</dbReference>
<evidence type="ECO:0000313" key="4">
    <source>
        <dbReference type="Proteomes" id="UP001370490"/>
    </source>
</evidence>
<evidence type="ECO:0000313" key="3">
    <source>
        <dbReference type="EMBL" id="KAK6918469.1"/>
    </source>
</evidence>
<evidence type="ECO:0000259" key="2">
    <source>
        <dbReference type="Pfam" id="PF07859"/>
    </source>
</evidence>